<gene>
    <name evidence="2" type="ORF">Tco_0859010</name>
</gene>
<sequence>MDDNQLNEADLVVDARNLLIETEIQDMDGLNVDTDAKENLVAAPVEKPKQNHVNNPQGAINKGDRRGEHRKSGREIALKAKTKQSQKCLYYGEKTNKHTKITCLLNPKYVAKLARITTAAEQGAIPTAATVQAARTAATIEQATNAF</sequence>
<proteinExistence type="predicted"/>
<dbReference type="EMBL" id="BQNB010013110">
    <property type="protein sequence ID" value="GJT11968.1"/>
    <property type="molecule type" value="Genomic_DNA"/>
</dbReference>
<keyword evidence="3" id="KW-1185">Reference proteome</keyword>
<name>A0ABQ5BDR5_9ASTR</name>
<protein>
    <submittedName>
        <fullName evidence="2">Uncharacterized protein</fullName>
    </submittedName>
</protein>
<comment type="caution">
    <text evidence="2">The sequence shown here is derived from an EMBL/GenBank/DDBJ whole genome shotgun (WGS) entry which is preliminary data.</text>
</comment>
<dbReference type="Proteomes" id="UP001151760">
    <property type="component" value="Unassembled WGS sequence"/>
</dbReference>
<accession>A0ABQ5BDR5</accession>
<organism evidence="2 3">
    <name type="scientific">Tanacetum coccineum</name>
    <dbReference type="NCBI Taxonomy" id="301880"/>
    <lineage>
        <taxon>Eukaryota</taxon>
        <taxon>Viridiplantae</taxon>
        <taxon>Streptophyta</taxon>
        <taxon>Embryophyta</taxon>
        <taxon>Tracheophyta</taxon>
        <taxon>Spermatophyta</taxon>
        <taxon>Magnoliopsida</taxon>
        <taxon>eudicotyledons</taxon>
        <taxon>Gunneridae</taxon>
        <taxon>Pentapetalae</taxon>
        <taxon>asterids</taxon>
        <taxon>campanulids</taxon>
        <taxon>Asterales</taxon>
        <taxon>Asteraceae</taxon>
        <taxon>Asteroideae</taxon>
        <taxon>Anthemideae</taxon>
        <taxon>Anthemidinae</taxon>
        <taxon>Tanacetum</taxon>
    </lineage>
</organism>
<evidence type="ECO:0000313" key="3">
    <source>
        <dbReference type="Proteomes" id="UP001151760"/>
    </source>
</evidence>
<feature type="region of interest" description="Disordered" evidence="1">
    <location>
        <begin position="47"/>
        <end position="73"/>
    </location>
</feature>
<reference evidence="2" key="2">
    <citation type="submission" date="2022-01" db="EMBL/GenBank/DDBJ databases">
        <authorList>
            <person name="Yamashiro T."/>
            <person name="Shiraishi A."/>
            <person name="Satake H."/>
            <person name="Nakayama K."/>
        </authorList>
    </citation>
    <scope>NUCLEOTIDE SEQUENCE</scope>
</reference>
<evidence type="ECO:0000256" key="1">
    <source>
        <dbReference type="SAM" id="MobiDB-lite"/>
    </source>
</evidence>
<reference evidence="2" key="1">
    <citation type="journal article" date="2022" name="Int. J. Mol. Sci.">
        <title>Draft Genome of Tanacetum Coccineum: Genomic Comparison of Closely Related Tanacetum-Family Plants.</title>
        <authorList>
            <person name="Yamashiro T."/>
            <person name="Shiraishi A."/>
            <person name="Nakayama K."/>
            <person name="Satake H."/>
        </authorList>
    </citation>
    <scope>NUCLEOTIDE SEQUENCE</scope>
</reference>
<evidence type="ECO:0000313" key="2">
    <source>
        <dbReference type="EMBL" id="GJT11968.1"/>
    </source>
</evidence>